<dbReference type="Proteomes" id="UP001347796">
    <property type="component" value="Unassembled WGS sequence"/>
</dbReference>
<evidence type="ECO:0000256" key="3">
    <source>
        <dbReference type="ARBA" id="ARBA00022448"/>
    </source>
</evidence>
<proteinExistence type="inferred from homology"/>
<keyword evidence="4" id="KW-0967">Endosome</keyword>
<dbReference type="GO" id="GO:0046755">
    <property type="term" value="P:viral budding"/>
    <property type="evidence" value="ECO:0007669"/>
    <property type="project" value="TreeGrafter"/>
</dbReference>
<dbReference type="InterPro" id="IPR023340">
    <property type="entry name" value="UMA"/>
</dbReference>
<dbReference type="GO" id="GO:0019075">
    <property type="term" value="P:virus maturation"/>
    <property type="evidence" value="ECO:0007669"/>
    <property type="project" value="TreeGrafter"/>
</dbReference>
<dbReference type="Gene3D" id="2.100.10.50">
    <property type="match status" value="1"/>
</dbReference>
<dbReference type="GO" id="GO:0015031">
    <property type="term" value="P:protein transport"/>
    <property type="evidence" value="ECO:0007669"/>
    <property type="project" value="UniProtKB-KW"/>
</dbReference>
<evidence type="ECO:0000313" key="10">
    <source>
        <dbReference type="EMBL" id="KAK6194532.1"/>
    </source>
</evidence>
<comment type="caution">
    <text evidence="10">The sequence shown here is derived from an EMBL/GenBank/DDBJ whole genome shotgun (WGS) entry which is preliminary data.</text>
</comment>
<evidence type="ECO:0000259" key="8">
    <source>
        <dbReference type="PROSITE" id="PS51497"/>
    </source>
</evidence>
<evidence type="ECO:0000256" key="7">
    <source>
        <dbReference type="ARBA" id="ARBA00053101"/>
    </source>
</evidence>
<evidence type="ECO:0008006" key="12">
    <source>
        <dbReference type="Google" id="ProtNLM"/>
    </source>
</evidence>
<dbReference type="InterPro" id="IPR018798">
    <property type="entry name" value="MVB12A/B"/>
</dbReference>
<accession>A0AAN8Q1V7</accession>
<dbReference type="GO" id="GO:0000813">
    <property type="term" value="C:ESCRT I complex"/>
    <property type="evidence" value="ECO:0007669"/>
    <property type="project" value="InterPro"/>
</dbReference>
<dbReference type="GO" id="GO:0031902">
    <property type="term" value="C:late endosome membrane"/>
    <property type="evidence" value="ECO:0007669"/>
    <property type="project" value="UniProtKB-SubCell"/>
</dbReference>
<dbReference type="EMBL" id="JAZGQO010000001">
    <property type="protein sequence ID" value="KAK6194532.1"/>
    <property type="molecule type" value="Genomic_DNA"/>
</dbReference>
<organism evidence="10 11">
    <name type="scientific">Patella caerulea</name>
    <name type="common">Rayed Mediterranean limpet</name>
    <dbReference type="NCBI Taxonomy" id="87958"/>
    <lineage>
        <taxon>Eukaryota</taxon>
        <taxon>Metazoa</taxon>
        <taxon>Spiralia</taxon>
        <taxon>Lophotrochozoa</taxon>
        <taxon>Mollusca</taxon>
        <taxon>Gastropoda</taxon>
        <taxon>Patellogastropoda</taxon>
        <taxon>Patelloidea</taxon>
        <taxon>Patellidae</taxon>
        <taxon>Patella</taxon>
    </lineage>
</organism>
<name>A0AAN8Q1V7_PATCE</name>
<keyword evidence="6" id="KW-0472">Membrane</keyword>
<dbReference type="Pfam" id="PF10240">
    <property type="entry name" value="DUF2464"/>
    <property type="match status" value="1"/>
</dbReference>
<comment type="subcellular location">
    <subcellularLocation>
        <location evidence="1">Late endosome membrane</location>
        <topology evidence="1">Peripheral membrane protein</topology>
    </subcellularLocation>
</comment>
<evidence type="ECO:0000256" key="4">
    <source>
        <dbReference type="ARBA" id="ARBA00022753"/>
    </source>
</evidence>
<comment type="function">
    <text evidence="7">Component of the ESCRT-I complex, a regulator of vesicular trafficking process. Required for the sorting of endocytic ubiquitinated cargos into multivesicular bodies.</text>
</comment>
<evidence type="ECO:0000259" key="9">
    <source>
        <dbReference type="PROSITE" id="PS51498"/>
    </source>
</evidence>
<sequence length="265" mass="29482">MAEDLPITGVCIVADPAKCPPNYTLLDKTYGSIPEDADLWKDKMWGRKVTRYMCVERGYAAQETNVLVDVAIINDRDPVPPGFTVVDNTYDTREKAIKKKVLCVRWMDKTMTQDVITELVLLGRGSRKPPVNYTLIGELNGLSLCYKIGRLVLPGGISSSQVESNNVNNYHNNVLNMSNVGSSLPYPLNPDPPTAAPSIRPAGDDHATAANALIGVPWQLNPKFQLLAELQNFTIPRIVYKSLYDVETEYDYDFNVERSTKAAEK</sequence>
<reference evidence="10 11" key="1">
    <citation type="submission" date="2024-01" db="EMBL/GenBank/DDBJ databases">
        <title>The genome of the rayed Mediterranean limpet Patella caerulea (Linnaeus, 1758).</title>
        <authorList>
            <person name="Anh-Thu Weber A."/>
            <person name="Halstead-Nussloch G."/>
        </authorList>
    </citation>
    <scope>NUCLEOTIDE SEQUENCE [LARGE SCALE GENOMIC DNA]</scope>
    <source>
        <strain evidence="10">AATW-2023a</strain>
        <tissue evidence="10">Whole specimen</tissue>
    </source>
</reference>
<evidence type="ECO:0000313" key="11">
    <source>
        <dbReference type="Proteomes" id="UP001347796"/>
    </source>
</evidence>
<evidence type="ECO:0000256" key="1">
    <source>
        <dbReference type="ARBA" id="ARBA00004633"/>
    </source>
</evidence>
<comment type="similarity">
    <text evidence="2">Belongs to the MVB12 family.</text>
</comment>
<dbReference type="PROSITE" id="PS51497">
    <property type="entry name" value="UMA"/>
    <property type="match status" value="1"/>
</dbReference>
<dbReference type="PROSITE" id="PS51498">
    <property type="entry name" value="MABP"/>
    <property type="match status" value="1"/>
</dbReference>
<dbReference type="InterPro" id="IPR023341">
    <property type="entry name" value="MABP"/>
</dbReference>
<dbReference type="GO" id="GO:0042058">
    <property type="term" value="P:regulation of epidermal growth factor receptor signaling pathway"/>
    <property type="evidence" value="ECO:0007669"/>
    <property type="project" value="TreeGrafter"/>
</dbReference>
<dbReference type="AlphaFoldDB" id="A0AAN8Q1V7"/>
<protein>
    <recommendedName>
        <fullName evidence="12">Multivesicular body subunit 12A</fullName>
    </recommendedName>
</protein>
<dbReference type="PANTHER" id="PTHR31547:SF1">
    <property type="entry name" value="MULTIVESICULAR BODY SUBUNIT 12B"/>
    <property type="match status" value="1"/>
</dbReference>
<evidence type="ECO:0000256" key="6">
    <source>
        <dbReference type="ARBA" id="ARBA00023136"/>
    </source>
</evidence>
<gene>
    <name evidence="10" type="ORF">SNE40_000151</name>
</gene>
<dbReference type="InterPro" id="IPR040297">
    <property type="entry name" value="MVB12B"/>
</dbReference>
<keyword evidence="11" id="KW-1185">Reference proteome</keyword>
<keyword evidence="5" id="KW-0653">Protein transport</keyword>
<dbReference type="FunFam" id="2.100.10.50:FF:000002">
    <property type="entry name" value="Multivesicular body subunit 12B"/>
    <property type="match status" value="1"/>
</dbReference>
<feature type="domain" description="UMA" evidence="8">
    <location>
        <begin position="213"/>
        <end position="261"/>
    </location>
</feature>
<dbReference type="PANTHER" id="PTHR31547">
    <property type="entry name" value="MULTIVESICULAR BODY SUBUNIT 12B"/>
    <property type="match status" value="1"/>
</dbReference>
<evidence type="ECO:0000256" key="5">
    <source>
        <dbReference type="ARBA" id="ARBA00022927"/>
    </source>
</evidence>
<evidence type="ECO:0000256" key="2">
    <source>
        <dbReference type="ARBA" id="ARBA00010432"/>
    </source>
</evidence>
<feature type="domain" description="MABP" evidence="9">
    <location>
        <begin position="4"/>
        <end position="150"/>
    </location>
</feature>
<keyword evidence="3" id="KW-0813">Transport</keyword>